<dbReference type="InterPro" id="IPR018060">
    <property type="entry name" value="HTH_AraC"/>
</dbReference>
<dbReference type="EMBL" id="LFQU01000015">
    <property type="protein sequence ID" value="KOO68314.1"/>
    <property type="molecule type" value="Genomic_DNA"/>
</dbReference>
<accession>A0A8E1UQU3</accession>
<dbReference type="PROSITE" id="PS01124">
    <property type="entry name" value="HTH_ARAC_FAMILY_2"/>
    <property type="match status" value="1"/>
</dbReference>
<evidence type="ECO:0000259" key="6">
    <source>
        <dbReference type="PROSITE" id="PS01124"/>
    </source>
</evidence>
<evidence type="ECO:0000256" key="3">
    <source>
        <dbReference type="ARBA" id="ARBA00023163"/>
    </source>
</evidence>
<evidence type="ECO:0000256" key="2">
    <source>
        <dbReference type="ARBA" id="ARBA00023125"/>
    </source>
</evidence>
<dbReference type="Gene3D" id="1.10.10.60">
    <property type="entry name" value="Homeodomain-like"/>
    <property type="match status" value="2"/>
</dbReference>
<dbReference type="SMART" id="SM00028">
    <property type="entry name" value="TPR"/>
    <property type="match status" value="3"/>
</dbReference>
<dbReference type="Pfam" id="PF12833">
    <property type="entry name" value="HTH_18"/>
    <property type="match status" value="1"/>
</dbReference>
<proteinExistence type="predicted"/>
<keyword evidence="3" id="KW-0804">Transcription</keyword>
<dbReference type="SUPFAM" id="SSF48452">
    <property type="entry name" value="TPR-like"/>
    <property type="match status" value="1"/>
</dbReference>
<evidence type="ECO:0000256" key="4">
    <source>
        <dbReference type="SAM" id="Coils"/>
    </source>
</evidence>
<evidence type="ECO:0000313" key="7">
    <source>
        <dbReference type="EMBL" id="KOO68314.1"/>
    </source>
</evidence>
<comment type="caution">
    <text evidence="7">The sequence shown here is derived from an EMBL/GenBank/DDBJ whole genome shotgun (WGS) entry which is preliminary data.</text>
</comment>
<feature type="transmembrane region" description="Helical" evidence="5">
    <location>
        <begin position="367"/>
        <end position="387"/>
    </location>
</feature>
<evidence type="ECO:0000256" key="5">
    <source>
        <dbReference type="SAM" id="Phobius"/>
    </source>
</evidence>
<keyword evidence="4" id="KW-0175">Coiled coil</keyword>
<dbReference type="GO" id="GO:0043565">
    <property type="term" value="F:sequence-specific DNA binding"/>
    <property type="evidence" value="ECO:0007669"/>
    <property type="project" value="InterPro"/>
</dbReference>
<feature type="coiled-coil region" evidence="4">
    <location>
        <begin position="411"/>
        <end position="438"/>
    </location>
</feature>
<evidence type="ECO:0000256" key="1">
    <source>
        <dbReference type="ARBA" id="ARBA00023015"/>
    </source>
</evidence>
<reference evidence="7 8" key="1">
    <citation type="submission" date="2015-06" db="EMBL/GenBank/DDBJ databases">
        <title>Prevotella sp. 109, sp. nov., a novel member of the family Prevotellaceae isolated from human faeces.</title>
        <authorList>
            <person name="Shkoporov A.N."/>
            <person name="Chaplin A.V."/>
            <person name="Kafarskaia L.I."/>
            <person name="Efimov B.A."/>
        </authorList>
    </citation>
    <scope>NUCLEOTIDE SEQUENCE [LARGE SCALE GENOMIC DNA]</scope>
    <source>
        <strain evidence="7 8">109</strain>
    </source>
</reference>
<dbReference type="PANTHER" id="PTHR43280">
    <property type="entry name" value="ARAC-FAMILY TRANSCRIPTIONAL REGULATOR"/>
    <property type="match status" value="1"/>
</dbReference>
<dbReference type="SMART" id="SM00342">
    <property type="entry name" value="HTH_ARAC"/>
    <property type="match status" value="1"/>
</dbReference>
<dbReference type="InterPro" id="IPR011990">
    <property type="entry name" value="TPR-like_helical_dom_sf"/>
</dbReference>
<keyword evidence="8" id="KW-1185">Reference proteome</keyword>
<dbReference type="GO" id="GO:0003700">
    <property type="term" value="F:DNA-binding transcription factor activity"/>
    <property type="evidence" value="ECO:0007669"/>
    <property type="project" value="InterPro"/>
</dbReference>
<organism evidence="7 8">
    <name type="scientific">Xylanibacter rarus</name>
    <dbReference type="NCBI Taxonomy" id="1676614"/>
    <lineage>
        <taxon>Bacteria</taxon>
        <taxon>Pseudomonadati</taxon>
        <taxon>Bacteroidota</taxon>
        <taxon>Bacteroidia</taxon>
        <taxon>Bacteroidales</taxon>
        <taxon>Prevotellaceae</taxon>
        <taxon>Xylanibacter</taxon>
    </lineage>
</organism>
<dbReference type="PANTHER" id="PTHR43280:SF2">
    <property type="entry name" value="HTH-TYPE TRANSCRIPTIONAL REGULATOR EXSA"/>
    <property type="match status" value="1"/>
</dbReference>
<keyword evidence="2" id="KW-0238">DNA-binding</keyword>
<keyword evidence="5" id="KW-0472">Membrane</keyword>
<sequence length="582" mass="67080">MRKTYANNDKKIIILFIFMLSLLPQTVFSAGGTQYSRLVHKVDNMPSAKIIELADKYEKQNRHGDALVLYAVVYGRFKDSMNDDEKNQCAMARLKAGKIYYDKADYSKALDEFICGVKVSEQCDKPKFAARIYNNIGNVYCLFFEWEKGIGYYHKAYKLSKYSCDSKVEHDILLNMAGMYTFLGDLPNAIKYYKMSEQTKDPGDPEDVYMSGYAKSLIQIYKGNVAEGVARLKSLAVYAVQKKLEPKYQCFAYQEICYAYVQQGRSDSALKYMNLCDTTSRRYNLQHNFASVLKSLSEFYEDNGDVVKSNYYKSRYLSIMDSIYNTRKFDAAKNSLFTYEVDKTMREISDLHTREEQRLQTIRLQRVVTYAALIVAIVTMTFLFVVWRQKRRLHQSYADLYSVNRNFIDTQEELISRLRQADKTIKAKDEELEIMKAERADVAIMGEGAQDEQAKCQKKGLTGDQAQILADAIRNVMENTTAYCNVNFSLAMLAEMVGSNSKYVSQVINDTFHKSFYDYVNPYRIHLACARFKDTEHYGHLTMKAVAESVGFRSYSSFVSVFRKITGITPSLYQNMALKDKV</sequence>
<dbReference type="InterPro" id="IPR009057">
    <property type="entry name" value="Homeodomain-like_sf"/>
</dbReference>
<dbReference type="InterPro" id="IPR019734">
    <property type="entry name" value="TPR_rpt"/>
</dbReference>
<dbReference type="Gene3D" id="1.25.40.10">
    <property type="entry name" value="Tetratricopeptide repeat domain"/>
    <property type="match status" value="1"/>
</dbReference>
<protein>
    <recommendedName>
        <fullName evidence="6">HTH araC/xylS-type domain-containing protein</fullName>
    </recommendedName>
</protein>
<name>A0A8E1UQU3_9BACT</name>
<evidence type="ECO:0000313" key="8">
    <source>
        <dbReference type="Proteomes" id="UP000036951"/>
    </source>
</evidence>
<dbReference type="AlphaFoldDB" id="A0A8E1UQU3"/>
<keyword evidence="1" id="KW-0805">Transcription regulation</keyword>
<feature type="domain" description="HTH araC/xylS-type" evidence="6">
    <location>
        <begin position="471"/>
        <end position="576"/>
    </location>
</feature>
<keyword evidence="5" id="KW-1133">Transmembrane helix</keyword>
<dbReference type="Proteomes" id="UP000036951">
    <property type="component" value="Unassembled WGS sequence"/>
</dbReference>
<gene>
    <name evidence="7" type="ORF">ACU52_08720</name>
</gene>
<keyword evidence="5" id="KW-0812">Transmembrane</keyword>
<dbReference type="SUPFAM" id="SSF46689">
    <property type="entry name" value="Homeodomain-like"/>
    <property type="match status" value="1"/>
</dbReference>